<evidence type="ECO:0000313" key="1">
    <source>
        <dbReference type="EMBL" id="ESL04924.1"/>
    </source>
</evidence>
<gene>
    <name evidence="1" type="ORF">TRSC58_07518</name>
</gene>
<keyword evidence="2" id="KW-1185">Reference proteome</keyword>
<sequence length="82" mass="8983">MRSGTGSAGVCNYLQEAAQVKDVVFNTGETCFFFSSLFFVSCFLLSLCPKAAAPPREQVERAGGRGRGRGDNWIVFAWLRSL</sequence>
<dbReference type="Proteomes" id="UP000031737">
    <property type="component" value="Unassembled WGS sequence"/>
</dbReference>
<dbReference type="EMBL" id="AUPL01007948">
    <property type="protein sequence ID" value="ESL04924.1"/>
    <property type="molecule type" value="Genomic_DNA"/>
</dbReference>
<proteinExistence type="predicted"/>
<evidence type="ECO:0000313" key="2">
    <source>
        <dbReference type="Proteomes" id="UP000031737"/>
    </source>
</evidence>
<protein>
    <submittedName>
        <fullName evidence="1">Uncharacterized protein</fullName>
    </submittedName>
</protein>
<comment type="caution">
    <text evidence="1">The sequence shown here is derived from an EMBL/GenBank/DDBJ whole genome shotgun (WGS) entry which is preliminary data.</text>
</comment>
<accession>A0A061IRW5</accession>
<reference evidence="1 2" key="1">
    <citation type="submission" date="2013-07" db="EMBL/GenBank/DDBJ databases">
        <authorList>
            <person name="Stoco P.H."/>
            <person name="Wagner G."/>
            <person name="Gerber A."/>
            <person name="Zaha A."/>
            <person name="Thompson C."/>
            <person name="Bartholomeu D.C."/>
            <person name="Luckemeyer D.D."/>
            <person name="Bahia D."/>
            <person name="Loreto E."/>
            <person name="Prestes E.B."/>
            <person name="Lima F.M."/>
            <person name="Rodrigues-Luiz G."/>
            <person name="Vallejo G.A."/>
            <person name="Filho J.F."/>
            <person name="Monteiro K.M."/>
            <person name="Tyler K.M."/>
            <person name="de Almeida L.G."/>
            <person name="Ortiz M.F."/>
            <person name="Siervo M.A."/>
            <person name="de Moraes M.H."/>
            <person name="Cunha O.L."/>
            <person name="Mendonca-Neto R."/>
            <person name="Silva R."/>
            <person name="Teixeira S.M."/>
            <person name="Murta S.M."/>
            <person name="Sincero T.C."/>
            <person name="Mendes T.A."/>
            <person name="Urmenyi T.P."/>
            <person name="Silva V.G."/>
            <person name="da Rocha W.D."/>
            <person name="Andersson B."/>
            <person name="Romanha A.J."/>
            <person name="Steindel M."/>
            <person name="de Vasconcelos A.T."/>
            <person name="Grisard E.C."/>
        </authorList>
    </citation>
    <scope>NUCLEOTIDE SEQUENCE [LARGE SCALE GENOMIC DNA]</scope>
    <source>
        <strain evidence="1 2">SC58</strain>
    </source>
</reference>
<organism evidence="1 2">
    <name type="scientific">Trypanosoma rangeli SC58</name>
    <dbReference type="NCBI Taxonomy" id="429131"/>
    <lineage>
        <taxon>Eukaryota</taxon>
        <taxon>Discoba</taxon>
        <taxon>Euglenozoa</taxon>
        <taxon>Kinetoplastea</taxon>
        <taxon>Metakinetoplastina</taxon>
        <taxon>Trypanosomatida</taxon>
        <taxon>Trypanosomatidae</taxon>
        <taxon>Trypanosoma</taxon>
        <taxon>Herpetosoma</taxon>
    </lineage>
</organism>
<dbReference type="AlphaFoldDB" id="A0A061IRW5"/>
<name>A0A061IRW5_TRYRA</name>
<dbReference type="VEuPathDB" id="TriTrypDB:TRSC58_07518"/>